<comment type="subcellular location">
    <subcellularLocation>
        <location evidence="2">Membrane</location>
    </subcellularLocation>
</comment>
<keyword evidence="3" id="KW-0349">Heme</keyword>
<comment type="cofactor">
    <cofactor evidence="1">
        <name>heme</name>
        <dbReference type="ChEBI" id="CHEBI:30413"/>
    </cofactor>
</comment>
<dbReference type="GO" id="GO:0004497">
    <property type="term" value="F:monooxygenase activity"/>
    <property type="evidence" value="ECO:0007669"/>
    <property type="project" value="UniProtKB-KW"/>
</dbReference>
<dbReference type="GO" id="GO:0016020">
    <property type="term" value="C:membrane"/>
    <property type="evidence" value="ECO:0007669"/>
    <property type="project" value="UniProtKB-SubCell"/>
</dbReference>
<reference evidence="11 12" key="1">
    <citation type="journal article" date="2017" name="Genome Biol.">
        <title>New reference genome sequences of hot pepper reveal the massive evolution of plant disease-resistance genes by retroduplication.</title>
        <authorList>
            <person name="Kim S."/>
            <person name="Park J."/>
            <person name="Yeom S.I."/>
            <person name="Kim Y.M."/>
            <person name="Seo E."/>
            <person name="Kim K.T."/>
            <person name="Kim M.S."/>
            <person name="Lee J.M."/>
            <person name="Cheong K."/>
            <person name="Shin H.S."/>
            <person name="Kim S.B."/>
            <person name="Han K."/>
            <person name="Lee J."/>
            <person name="Park M."/>
            <person name="Lee H.A."/>
            <person name="Lee H.Y."/>
            <person name="Lee Y."/>
            <person name="Oh S."/>
            <person name="Lee J.H."/>
            <person name="Choi E."/>
            <person name="Choi E."/>
            <person name="Lee S.E."/>
            <person name="Jeon J."/>
            <person name="Kim H."/>
            <person name="Choi G."/>
            <person name="Song H."/>
            <person name="Lee J."/>
            <person name="Lee S.C."/>
            <person name="Kwon J.K."/>
            <person name="Lee H.Y."/>
            <person name="Koo N."/>
            <person name="Hong Y."/>
            <person name="Kim R.W."/>
            <person name="Kang W.H."/>
            <person name="Huh J.H."/>
            <person name="Kang B.C."/>
            <person name="Yang T.J."/>
            <person name="Lee Y.H."/>
            <person name="Bennetzen J.L."/>
            <person name="Choi D."/>
        </authorList>
    </citation>
    <scope>NUCLEOTIDE SEQUENCE [LARGE SCALE GENOMIC DNA]</scope>
    <source>
        <strain evidence="12">cv. PBC81</strain>
    </source>
</reference>
<evidence type="ECO:0000256" key="10">
    <source>
        <dbReference type="ARBA" id="ARBA00023136"/>
    </source>
</evidence>
<dbReference type="InterPro" id="IPR001128">
    <property type="entry name" value="Cyt_P450"/>
</dbReference>
<keyword evidence="7" id="KW-0560">Oxidoreductase</keyword>
<evidence type="ECO:0000256" key="2">
    <source>
        <dbReference type="ARBA" id="ARBA00004370"/>
    </source>
</evidence>
<reference evidence="12" key="2">
    <citation type="journal article" date="2017" name="J. Anim. Genet.">
        <title>Multiple reference genome sequences of hot pepper reveal the massive evolution of plant disease resistance genes by retroduplication.</title>
        <authorList>
            <person name="Kim S."/>
            <person name="Park J."/>
            <person name="Yeom S.-I."/>
            <person name="Kim Y.-M."/>
            <person name="Seo E."/>
            <person name="Kim K.-T."/>
            <person name="Kim M.-S."/>
            <person name="Lee J.M."/>
            <person name="Cheong K."/>
            <person name="Shin H.-S."/>
            <person name="Kim S.-B."/>
            <person name="Han K."/>
            <person name="Lee J."/>
            <person name="Park M."/>
            <person name="Lee H.-A."/>
            <person name="Lee H.-Y."/>
            <person name="Lee Y."/>
            <person name="Oh S."/>
            <person name="Lee J.H."/>
            <person name="Choi E."/>
            <person name="Choi E."/>
            <person name="Lee S.E."/>
            <person name="Jeon J."/>
            <person name="Kim H."/>
            <person name="Choi G."/>
            <person name="Song H."/>
            <person name="Lee J."/>
            <person name="Lee S.-C."/>
            <person name="Kwon J.-K."/>
            <person name="Lee H.-Y."/>
            <person name="Koo N."/>
            <person name="Hong Y."/>
            <person name="Kim R.W."/>
            <person name="Kang W.-H."/>
            <person name="Huh J.H."/>
            <person name="Kang B.-C."/>
            <person name="Yang T.-J."/>
            <person name="Lee Y.-H."/>
            <person name="Bennetzen J.L."/>
            <person name="Choi D."/>
        </authorList>
    </citation>
    <scope>NUCLEOTIDE SEQUENCE [LARGE SCALE GENOMIC DNA]</scope>
    <source>
        <strain evidence="12">cv. PBC81</strain>
    </source>
</reference>
<dbReference type="InterPro" id="IPR036396">
    <property type="entry name" value="Cyt_P450_sf"/>
</dbReference>
<dbReference type="GO" id="GO:0020037">
    <property type="term" value="F:heme binding"/>
    <property type="evidence" value="ECO:0007669"/>
    <property type="project" value="InterPro"/>
</dbReference>
<evidence type="ECO:0000256" key="7">
    <source>
        <dbReference type="ARBA" id="ARBA00023002"/>
    </source>
</evidence>
<sequence>MADYRPSPPNGPQMPHEVFGHMAEKYGPIFQLKLGVNQVVVVSDHNIVKECFTTNDMAFANRPKTLASEILARRIEMFSHIREFEVKSAVKEIYDKGNNLNGVVKMEMKEWFGNLIMKIVMKILFGVQYKGDDDEEKRRAQKATRRSFELLGAFVVADFLPYLRWLDIGGHEKALKETAKEIDCLGEE</sequence>
<dbReference type="PANTHER" id="PTHR47947">
    <property type="entry name" value="CYTOCHROME P450 82C3-RELATED"/>
    <property type="match status" value="1"/>
</dbReference>
<protein>
    <recommendedName>
        <fullName evidence="13">Cytochrome</fullName>
    </recommendedName>
</protein>
<evidence type="ECO:0000313" key="11">
    <source>
        <dbReference type="EMBL" id="PHT25577.1"/>
    </source>
</evidence>
<dbReference type="PANTHER" id="PTHR47947:SF26">
    <property type="entry name" value="CYTOCHROME P450"/>
    <property type="match status" value="1"/>
</dbReference>
<keyword evidence="10" id="KW-0472">Membrane</keyword>
<proteinExistence type="predicted"/>
<dbReference type="EMBL" id="MLFT02001564">
    <property type="protein sequence ID" value="PHT25577.1"/>
    <property type="molecule type" value="Genomic_DNA"/>
</dbReference>
<keyword evidence="8" id="KW-0408">Iron</keyword>
<keyword evidence="4" id="KW-0812">Transmembrane</keyword>
<keyword evidence="12" id="KW-1185">Reference proteome</keyword>
<evidence type="ECO:0000256" key="8">
    <source>
        <dbReference type="ARBA" id="ARBA00023004"/>
    </source>
</evidence>
<dbReference type="STRING" id="33114.A0A2G2UY27"/>
<evidence type="ECO:0000256" key="4">
    <source>
        <dbReference type="ARBA" id="ARBA00022692"/>
    </source>
</evidence>
<dbReference type="SUPFAM" id="SSF48264">
    <property type="entry name" value="Cytochrome P450"/>
    <property type="match status" value="1"/>
</dbReference>
<dbReference type="Proteomes" id="UP000224567">
    <property type="component" value="Unassembled WGS sequence"/>
</dbReference>
<evidence type="ECO:0000256" key="1">
    <source>
        <dbReference type="ARBA" id="ARBA00001971"/>
    </source>
</evidence>
<dbReference type="Pfam" id="PF00067">
    <property type="entry name" value="p450"/>
    <property type="match status" value="2"/>
</dbReference>
<dbReference type="GO" id="GO:0016705">
    <property type="term" value="F:oxidoreductase activity, acting on paired donors, with incorporation or reduction of molecular oxygen"/>
    <property type="evidence" value="ECO:0007669"/>
    <property type="project" value="InterPro"/>
</dbReference>
<dbReference type="PRINTS" id="PR00463">
    <property type="entry name" value="EP450I"/>
</dbReference>
<keyword evidence="6" id="KW-1133">Transmembrane helix</keyword>
<dbReference type="InterPro" id="IPR050651">
    <property type="entry name" value="Plant_Cytochrome_P450_Monoox"/>
</dbReference>
<organism evidence="11 12">
    <name type="scientific">Capsicum baccatum</name>
    <name type="common">Peruvian pepper</name>
    <dbReference type="NCBI Taxonomy" id="33114"/>
    <lineage>
        <taxon>Eukaryota</taxon>
        <taxon>Viridiplantae</taxon>
        <taxon>Streptophyta</taxon>
        <taxon>Embryophyta</taxon>
        <taxon>Tracheophyta</taxon>
        <taxon>Spermatophyta</taxon>
        <taxon>Magnoliopsida</taxon>
        <taxon>eudicotyledons</taxon>
        <taxon>Gunneridae</taxon>
        <taxon>Pentapetalae</taxon>
        <taxon>asterids</taxon>
        <taxon>lamiids</taxon>
        <taxon>Solanales</taxon>
        <taxon>Solanaceae</taxon>
        <taxon>Solanoideae</taxon>
        <taxon>Capsiceae</taxon>
        <taxon>Capsicum</taxon>
    </lineage>
</organism>
<keyword evidence="9" id="KW-0503">Monooxygenase</keyword>
<dbReference type="OrthoDB" id="1743281at2759"/>
<dbReference type="Gene3D" id="1.10.630.10">
    <property type="entry name" value="Cytochrome P450"/>
    <property type="match status" value="1"/>
</dbReference>
<name>A0A2G2UY27_CAPBA</name>
<keyword evidence="5" id="KW-0479">Metal-binding</keyword>
<accession>A0A2G2UY27</accession>
<evidence type="ECO:0000256" key="6">
    <source>
        <dbReference type="ARBA" id="ARBA00022989"/>
    </source>
</evidence>
<evidence type="ECO:0000313" key="12">
    <source>
        <dbReference type="Proteomes" id="UP000224567"/>
    </source>
</evidence>
<dbReference type="AlphaFoldDB" id="A0A2G2UY27"/>
<evidence type="ECO:0008006" key="13">
    <source>
        <dbReference type="Google" id="ProtNLM"/>
    </source>
</evidence>
<dbReference type="InterPro" id="IPR002401">
    <property type="entry name" value="Cyt_P450_E_grp-I"/>
</dbReference>
<evidence type="ECO:0000256" key="5">
    <source>
        <dbReference type="ARBA" id="ARBA00022723"/>
    </source>
</evidence>
<evidence type="ECO:0000256" key="3">
    <source>
        <dbReference type="ARBA" id="ARBA00022617"/>
    </source>
</evidence>
<evidence type="ECO:0000256" key="9">
    <source>
        <dbReference type="ARBA" id="ARBA00023033"/>
    </source>
</evidence>
<comment type="caution">
    <text evidence="11">The sequence shown here is derived from an EMBL/GenBank/DDBJ whole genome shotgun (WGS) entry which is preliminary data.</text>
</comment>
<gene>
    <name evidence="11" type="ORF">CQW23_34799</name>
</gene>
<dbReference type="GO" id="GO:0005506">
    <property type="term" value="F:iron ion binding"/>
    <property type="evidence" value="ECO:0007669"/>
    <property type="project" value="InterPro"/>
</dbReference>